<dbReference type="Gramene" id="ERM93417">
    <property type="protein sequence ID" value="ERM93417"/>
    <property type="gene ID" value="AMTR_s04307p00000800"/>
</dbReference>
<keyword evidence="2" id="KW-1185">Reference proteome</keyword>
<name>U5CZN5_AMBTC</name>
<accession>U5CZN5</accession>
<sequence>MGNIHTNFLKTPGEHTELWSGISKLKPLDLSFRRETLGNDTWDPGDKVACLGRTTPLGYQSRTIHGCAICVWLSPPMFSI</sequence>
<reference evidence="2" key="1">
    <citation type="journal article" date="2013" name="Science">
        <title>The Amborella genome and the evolution of flowering plants.</title>
        <authorList>
            <consortium name="Amborella Genome Project"/>
        </authorList>
    </citation>
    <scope>NUCLEOTIDE SEQUENCE [LARGE SCALE GENOMIC DNA]</scope>
</reference>
<dbReference type="HOGENOM" id="CLU_2592992_0_0_1"/>
<dbReference type="AlphaFoldDB" id="U5CZN5"/>
<dbReference type="EMBL" id="KI397757">
    <property type="protein sequence ID" value="ERM93417.1"/>
    <property type="molecule type" value="Genomic_DNA"/>
</dbReference>
<dbReference type="Proteomes" id="UP000017836">
    <property type="component" value="Unassembled WGS sequence"/>
</dbReference>
<organism evidence="1 2">
    <name type="scientific">Amborella trichopoda</name>
    <dbReference type="NCBI Taxonomy" id="13333"/>
    <lineage>
        <taxon>Eukaryota</taxon>
        <taxon>Viridiplantae</taxon>
        <taxon>Streptophyta</taxon>
        <taxon>Embryophyta</taxon>
        <taxon>Tracheophyta</taxon>
        <taxon>Spermatophyta</taxon>
        <taxon>Magnoliopsida</taxon>
        <taxon>Amborellales</taxon>
        <taxon>Amborellaceae</taxon>
        <taxon>Amborella</taxon>
    </lineage>
</organism>
<protein>
    <submittedName>
        <fullName evidence="1">Uncharacterized protein</fullName>
    </submittedName>
</protein>
<evidence type="ECO:0000313" key="1">
    <source>
        <dbReference type="EMBL" id="ERM93417.1"/>
    </source>
</evidence>
<proteinExistence type="predicted"/>
<gene>
    <name evidence="1" type="ORF">AMTR_s04307p00000800</name>
</gene>
<evidence type="ECO:0000313" key="2">
    <source>
        <dbReference type="Proteomes" id="UP000017836"/>
    </source>
</evidence>